<feature type="compositionally biased region" description="Polar residues" evidence="1">
    <location>
        <begin position="529"/>
        <end position="539"/>
    </location>
</feature>
<accession>A0AB73IL86</accession>
<dbReference type="AlphaFoldDB" id="A0AB73IL86"/>
<dbReference type="Proteomes" id="UP001229486">
    <property type="component" value="Unassembled WGS sequence"/>
</dbReference>
<comment type="caution">
    <text evidence="2">The sequence shown here is derived from an EMBL/GenBank/DDBJ whole genome shotgun (WGS) entry which is preliminary data.</text>
</comment>
<sequence>MNMRVLTQTTPPQANTASDVGTPEAAALRNGAPADTQDAGSAEMQALFSAMLTGLKHASSAGGKAPGAPDGQTVPRGLVLRNLAQASGAQPNASGPMLRNTMQPADGQRADAAGEDSGAAAPVAAQPEPANTTAADADSSASPASPAPTPEEQQAQQLAQQRSNTLSVLDAHSKELGTMSFSDLDKKIDDPKTPPDLKQALQSLKNDPDLQKQLDGALNGKSDGKFIAGDIKRTLADQQLAASPDRANALNVLQRHEGELGTLKFSDLDKKINDPKTPPDLKAALQTVKNDPGLQQMLDSGKNGKTDGKFSGGDVKALSNSPTLIAMNQKQASSFEKNYIPSDDTSGAKQGRPMTANDAERELYRYSDNLPDPVTKDSLQQIVDGTGSEGKRPPQVIAAAQYYLDHPDDWQKLAGNADGKVKRGKLEDAISSNVELNADETATVKTMQANSDAFFKDGNLTRDKLKTLSNDPNPDVAKAAKQLLNDPMLFGMMDNALHGNSGSFFHAADDGKISKKDFDKFTSTMNKTPAPTYATQAPSSAEDASAVAAMQDGEADQPDTKAKKGGQFQDFLHGLLTIASKIEGVVSKVLGVIADLKIPLISQLAAAGSVGAQALSSGYELADTALEGGDMKQAGIKAGFDVGGAALGALTVPGAGTALKGAESAALNAAYQANKGVINKTAAKEAGKQIAKDGAKEVAGTEYDDHKDDLNLPGAA</sequence>
<proteinExistence type="predicted"/>
<feature type="compositionally biased region" description="Low complexity" evidence="1">
    <location>
        <begin position="115"/>
        <end position="165"/>
    </location>
</feature>
<feature type="region of interest" description="Disordered" evidence="1">
    <location>
        <begin position="529"/>
        <end position="562"/>
    </location>
</feature>
<evidence type="ECO:0000256" key="1">
    <source>
        <dbReference type="SAM" id="MobiDB-lite"/>
    </source>
</evidence>
<dbReference type="Pfam" id="PF05819">
    <property type="entry name" value="NolX"/>
    <property type="match status" value="2"/>
</dbReference>
<feature type="compositionally biased region" description="Polar residues" evidence="1">
    <location>
        <begin position="1"/>
        <end position="19"/>
    </location>
</feature>
<dbReference type="InterPro" id="IPR008718">
    <property type="entry name" value="NolX"/>
</dbReference>
<evidence type="ECO:0000313" key="3">
    <source>
        <dbReference type="Proteomes" id="UP001229486"/>
    </source>
</evidence>
<dbReference type="RefSeq" id="WP_392395371.1">
    <property type="nucleotide sequence ID" value="NZ_JAURTK010000010.1"/>
</dbReference>
<organism evidence="2 3">
    <name type="scientific">Paraburkholderia caledonica</name>
    <dbReference type="NCBI Taxonomy" id="134536"/>
    <lineage>
        <taxon>Bacteria</taxon>
        <taxon>Pseudomonadati</taxon>
        <taxon>Pseudomonadota</taxon>
        <taxon>Betaproteobacteria</taxon>
        <taxon>Burkholderiales</taxon>
        <taxon>Burkholderiaceae</taxon>
        <taxon>Paraburkholderia</taxon>
    </lineage>
</organism>
<feature type="region of interest" description="Disordered" evidence="1">
    <location>
        <begin position="87"/>
        <end position="165"/>
    </location>
</feature>
<reference evidence="2" key="1">
    <citation type="submission" date="2023-07" db="EMBL/GenBank/DDBJ databases">
        <title>Sorghum-associated microbial communities from plants grown in Nebraska, USA.</title>
        <authorList>
            <person name="Schachtman D."/>
        </authorList>
    </citation>
    <scope>NUCLEOTIDE SEQUENCE</scope>
    <source>
        <strain evidence="2">DS1061</strain>
    </source>
</reference>
<gene>
    <name evidence="2" type="ORF">J2793_005944</name>
</gene>
<name>A0AB73IL86_9BURK</name>
<evidence type="ECO:0000313" key="2">
    <source>
        <dbReference type="EMBL" id="MDP9650471.1"/>
    </source>
</evidence>
<feature type="region of interest" description="Disordered" evidence="1">
    <location>
        <begin position="1"/>
        <end position="42"/>
    </location>
</feature>
<feature type="region of interest" description="Disordered" evidence="1">
    <location>
        <begin position="694"/>
        <end position="716"/>
    </location>
</feature>
<protein>
    <submittedName>
        <fullName evidence="2">Type III secretion translocon protein HrpF</fullName>
    </submittedName>
</protein>
<dbReference type="EMBL" id="JAURTK010000010">
    <property type="protein sequence ID" value="MDP9650471.1"/>
    <property type="molecule type" value="Genomic_DNA"/>
</dbReference>